<comment type="caution">
    <text evidence="1">The sequence shown here is derived from an EMBL/GenBank/DDBJ whole genome shotgun (WGS) entry which is preliminary data.</text>
</comment>
<protein>
    <submittedName>
        <fullName evidence="1">Uncharacterized protein</fullName>
    </submittedName>
</protein>
<gene>
    <name evidence="1" type="ORF">CR513_12585</name>
</gene>
<proteinExistence type="predicted"/>
<dbReference type="EMBL" id="QJKJ01002209">
    <property type="protein sequence ID" value="RDY03796.1"/>
    <property type="molecule type" value="Genomic_DNA"/>
</dbReference>
<sequence length="72" mass="8467">MSQPNEQILEGRSTSVCNASFPKAKKELILEEWSFSFQRFSTSYRTFTTTSYKMSPLELIELKRQLEKLLEI</sequence>
<evidence type="ECO:0000313" key="2">
    <source>
        <dbReference type="Proteomes" id="UP000257109"/>
    </source>
</evidence>
<keyword evidence="2" id="KW-1185">Reference proteome</keyword>
<name>A0A371HLW9_MUCPR</name>
<dbReference type="AlphaFoldDB" id="A0A371HLW9"/>
<accession>A0A371HLW9</accession>
<organism evidence="1 2">
    <name type="scientific">Mucuna pruriens</name>
    <name type="common">Velvet bean</name>
    <name type="synonym">Dolichos pruriens</name>
    <dbReference type="NCBI Taxonomy" id="157652"/>
    <lineage>
        <taxon>Eukaryota</taxon>
        <taxon>Viridiplantae</taxon>
        <taxon>Streptophyta</taxon>
        <taxon>Embryophyta</taxon>
        <taxon>Tracheophyta</taxon>
        <taxon>Spermatophyta</taxon>
        <taxon>Magnoliopsida</taxon>
        <taxon>eudicotyledons</taxon>
        <taxon>Gunneridae</taxon>
        <taxon>Pentapetalae</taxon>
        <taxon>rosids</taxon>
        <taxon>fabids</taxon>
        <taxon>Fabales</taxon>
        <taxon>Fabaceae</taxon>
        <taxon>Papilionoideae</taxon>
        <taxon>50 kb inversion clade</taxon>
        <taxon>NPAAA clade</taxon>
        <taxon>indigoferoid/millettioid clade</taxon>
        <taxon>Phaseoleae</taxon>
        <taxon>Mucuna</taxon>
    </lineage>
</organism>
<evidence type="ECO:0000313" key="1">
    <source>
        <dbReference type="EMBL" id="RDY03796.1"/>
    </source>
</evidence>
<reference evidence="1" key="1">
    <citation type="submission" date="2018-05" db="EMBL/GenBank/DDBJ databases">
        <title>Draft genome of Mucuna pruriens seed.</title>
        <authorList>
            <person name="Nnadi N.E."/>
            <person name="Vos R."/>
            <person name="Hasami M.H."/>
            <person name="Devisetty U.K."/>
            <person name="Aguiy J.C."/>
        </authorList>
    </citation>
    <scope>NUCLEOTIDE SEQUENCE [LARGE SCALE GENOMIC DNA]</scope>
    <source>
        <strain evidence="1">JCA_2017</strain>
    </source>
</reference>
<feature type="non-terminal residue" evidence="1">
    <location>
        <position position="1"/>
    </location>
</feature>
<dbReference type="Proteomes" id="UP000257109">
    <property type="component" value="Unassembled WGS sequence"/>
</dbReference>